<dbReference type="Proteomes" id="UP000799428">
    <property type="component" value="Unassembled WGS sequence"/>
</dbReference>
<accession>A0A6G1JWB2</accession>
<keyword evidence="2" id="KW-1185">Reference proteome</keyword>
<organism evidence="1 2">
    <name type="scientific">Pleomassaria siparia CBS 279.74</name>
    <dbReference type="NCBI Taxonomy" id="1314801"/>
    <lineage>
        <taxon>Eukaryota</taxon>
        <taxon>Fungi</taxon>
        <taxon>Dikarya</taxon>
        <taxon>Ascomycota</taxon>
        <taxon>Pezizomycotina</taxon>
        <taxon>Dothideomycetes</taxon>
        <taxon>Pleosporomycetidae</taxon>
        <taxon>Pleosporales</taxon>
        <taxon>Pleomassariaceae</taxon>
        <taxon>Pleomassaria</taxon>
    </lineage>
</organism>
<dbReference type="EMBL" id="MU005782">
    <property type="protein sequence ID" value="KAF2704457.1"/>
    <property type="molecule type" value="Genomic_DNA"/>
</dbReference>
<dbReference type="AlphaFoldDB" id="A0A6G1JWB2"/>
<name>A0A6G1JWB2_9PLEO</name>
<evidence type="ECO:0000313" key="1">
    <source>
        <dbReference type="EMBL" id="KAF2704457.1"/>
    </source>
</evidence>
<protein>
    <submittedName>
        <fullName evidence="1">Uncharacterized protein</fullName>
    </submittedName>
</protein>
<evidence type="ECO:0000313" key="2">
    <source>
        <dbReference type="Proteomes" id="UP000799428"/>
    </source>
</evidence>
<reference evidence="1" key="1">
    <citation type="journal article" date="2020" name="Stud. Mycol.">
        <title>101 Dothideomycetes genomes: a test case for predicting lifestyles and emergence of pathogens.</title>
        <authorList>
            <person name="Haridas S."/>
            <person name="Albert R."/>
            <person name="Binder M."/>
            <person name="Bloem J."/>
            <person name="Labutti K."/>
            <person name="Salamov A."/>
            <person name="Andreopoulos B."/>
            <person name="Baker S."/>
            <person name="Barry K."/>
            <person name="Bills G."/>
            <person name="Bluhm B."/>
            <person name="Cannon C."/>
            <person name="Castanera R."/>
            <person name="Culley D."/>
            <person name="Daum C."/>
            <person name="Ezra D."/>
            <person name="Gonzalez J."/>
            <person name="Henrissat B."/>
            <person name="Kuo A."/>
            <person name="Liang C."/>
            <person name="Lipzen A."/>
            <person name="Lutzoni F."/>
            <person name="Magnuson J."/>
            <person name="Mondo S."/>
            <person name="Nolan M."/>
            <person name="Ohm R."/>
            <person name="Pangilinan J."/>
            <person name="Park H.-J."/>
            <person name="Ramirez L."/>
            <person name="Alfaro M."/>
            <person name="Sun H."/>
            <person name="Tritt A."/>
            <person name="Yoshinaga Y."/>
            <person name="Zwiers L.-H."/>
            <person name="Turgeon B."/>
            <person name="Goodwin S."/>
            <person name="Spatafora J."/>
            <person name="Crous P."/>
            <person name="Grigoriev I."/>
        </authorList>
    </citation>
    <scope>NUCLEOTIDE SEQUENCE</scope>
    <source>
        <strain evidence="1">CBS 279.74</strain>
    </source>
</reference>
<proteinExistence type="predicted"/>
<sequence>MLCSLSFSPVITAFTIPHMATIETFISRAAGDCYSFYLLVCHIYIYNRHRHQIAIYTVSELLAMNDRSRAMVKHSKQLGGPSPTCVIRRHCLN</sequence>
<gene>
    <name evidence="1" type="ORF">K504DRAFT_116407</name>
</gene>